<evidence type="ECO:0000256" key="2">
    <source>
        <dbReference type="ARBA" id="ARBA00005712"/>
    </source>
</evidence>
<dbReference type="Proteomes" id="UP001605036">
    <property type="component" value="Unassembled WGS sequence"/>
</dbReference>
<dbReference type="Gene3D" id="1.20.5.440">
    <property type="entry name" value="ATP synthase delta/epsilon subunit, C-terminal domain"/>
    <property type="match status" value="1"/>
</dbReference>
<keyword evidence="5" id="KW-0999">Mitochondrion inner membrane</keyword>
<dbReference type="SUPFAM" id="SSF51344">
    <property type="entry name" value="Epsilon subunit of F1F0-ATP synthase N-terminal domain"/>
    <property type="match status" value="1"/>
</dbReference>
<organism evidence="12 13">
    <name type="scientific">Riccia fluitans</name>
    <dbReference type="NCBI Taxonomy" id="41844"/>
    <lineage>
        <taxon>Eukaryota</taxon>
        <taxon>Viridiplantae</taxon>
        <taxon>Streptophyta</taxon>
        <taxon>Embryophyta</taxon>
        <taxon>Marchantiophyta</taxon>
        <taxon>Marchantiopsida</taxon>
        <taxon>Marchantiidae</taxon>
        <taxon>Marchantiales</taxon>
        <taxon>Ricciaceae</taxon>
        <taxon>Riccia</taxon>
    </lineage>
</organism>
<keyword evidence="8" id="KW-0496">Mitochondrion</keyword>
<sequence>MVMIPASTGIIGILPGYVPTVVEMKPGLLSVQNGGETTKYVVSGGYAFLHANSVADIVALDAYPPENFDIEEAKKGLADFTAKLNSANTELEKAQAQIAVDTYSRVMAALS</sequence>
<dbReference type="PANTHER" id="PTHR13822:SF7">
    <property type="entry name" value="ATP SYNTHASE SUBUNIT DELTA, MITOCHONDRIAL"/>
    <property type="match status" value="1"/>
</dbReference>
<evidence type="ECO:0000256" key="4">
    <source>
        <dbReference type="ARBA" id="ARBA00022781"/>
    </source>
</evidence>
<evidence type="ECO:0000256" key="7">
    <source>
        <dbReference type="ARBA" id="ARBA00023065"/>
    </source>
</evidence>
<keyword evidence="13" id="KW-1185">Reference proteome</keyword>
<accession>A0ABD1Z2M1</accession>
<keyword evidence="9" id="KW-0472">Membrane</keyword>
<keyword evidence="4" id="KW-0375">Hydrogen ion transport</keyword>
<dbReference type="GO" id="GO:0005743">
    <property type="term" value="C:mitochondrial inner membrane"/>
    <property type="evidence" value="ECO:0007669"/>
    <property type="project" value="UniProtKB-SubCell"/>
</dbReference>
<dbReference type="Pfam" id="PF02823">
    <property type="entry name" value="ATP-synt_DE_N"/>
    <property type="match status" value="1"/>
</dbReference>
<evidence type="ECO:0000313" key="12">
    <source>
        <dbReference type="EMBL" id="KAL2642029.1"/>
    </source>
</evidence>
<reference evidence="12 13" key="1">
    <citation type="submission" date="2024-09" db="EMBL/GenBank/DDBJ databases">
        <title>Chromosome-scale assembly of Riccia fluitans.</title>
        <authorList>
            <person name="Paukszto L."/>
            <person name="Sawicki J."/>
            <person name="Karawczyk K."/>
            <person name="Piernik-Szablinska J."/>
            <person name="Szczecinska M."/>
            <person name="Mazdziarz M."/>
        </authorList>
    </citation>
    <scope>NUCLEOTIDE SEQUENCE [LARGE SCALE GENOMIC DNA]</scope>
    <source>
        <strain evidence="12">Rf_01</strain>
        <tissue evidence="12">Aerial parts of the thallus</tissue>
    </source>
</reference>
<keyword evidence="10" id="KW-0175">Coiled coil</keyword>
<dbReference type="InterPro" id="IPR020546">
    <property type="entry name" value="ATP_synth_F1_dsu/esu_N"/>
</dbReference>
<dbReference type="AlphaFoldDB" id="A0ABD1Z2M1"/>
<evidence type="ECO:0000256" key="9">
    <source>
        <dbReference type="ARBA" id="ARBA00023136"/>
    </source>
</evidence>
<dbReference type="PANTHER" id="PTHR13822">
    <property type="entry name" value="ATP SYNTHASE DELTA/EPSILON CHAIN"/>
    <property type="match status" value="1"/>
</dbReference>
<comment type="similarity">
    <text evidence="2">Belongs to the ATPase epsilon chain family.</text>
</comment>
<dbReference type="GO" id="GO:1902600">
    <property type="term" value="P:proton transmembrane transport"/>
    <property type="evidence" value="ECO:0007669"/>
    <property type="project" value="UniProtKB-KW"/>
</dbReference>
<keyword evidence="7" id="KW-0406">Ion transport</keyword>
<evidence type="ECO:0000256" key="1">
    <source>
        <dbReference type="ARBA" id="ARBA00004273"/>
    </source>
</evidence>
<keyword evidence="3" id="KW-0813">Transport</keyword>
<evidence type="ECO:0000259" key="11">
    <source>
        <dbReference type="Pfam" id="PF02823"/>
    </source>
</evidence>
<comment type="caution">
    <text evidence="12">The sequence shown here is derived from an EMBL/GenBank/DDBJ whole genome shotgun (WGS) entry which is preliminary data.</text>
</comment>
<evidence type="ECO:0000313" key="13">
    <source>
        <dbReference type="Proteomes" id="UP001605036"/>
    </source>
</evidence>
<dbReference type="Gene3D" id="2.60.15.10">
    <property type="entry name" value="F0F1 ATP synthase delta/epsilon subunit, N-terminal"/>
    <property type="match status" value="1"/>
</dbReference>
<feature type="domain" description="ATP synthase F1 complex delta/epsilon subunit N-terminal" evidence="11">
    <location>
        <begin position="1"/>
        <end position="54"/>
    </location>
</feature>
<comment type="subcellular location">
    <subcellularLocation>
        <location evidence="1">Mitochondrion inner membrane</location>
    </subcellularLocation>
</comment>
<evidence type="ECO:0000256" key="10">
    <source>
        <dbReference type="SAM" id="Coils"/>
    </source>
</evidence>
<dbReference type="InterPro" id="IPR036771">
    <property type="entry name" value="ATPsynth_dsu/esu_N"/>
</dbReference>
<feature type="coiled-coil region" evidence="10">
    <location>
        <begin position="70"/>
        <end position="97"/>
    </location>
</feature>
<proteinExistence type="inferred from homology"/>
<dbReference type="CDD" id="cd12152">
    <property type="entry name" value="F1-ATPase_delta"/>
    <property type="match status" value="1"/>
</dbReference>
<gene>
    <name evidence="12" type="ORF">R1flu_009616</name>
</gene>
<evidence type="ECO:0000256" key="5">
    <source>
        <dbReference type="ARBA" id="ARBA00022792"/>
    </source>
</evidence>
<name>A0ABD1Z2M1_9MARC</name>
<dbReference type="InterPro" id="IPR001469">
    <property type="entry name" value="ATP_synth_F1_dsu/esu"/>
</dbReference>
<dbReference type="EMBL" id="JBHFFA010000002">
    <property type="protein sequence ID" value="KAL2642029.1"/>
    <property type="molecule type" value="Genomic_DNA"/>
</dbReference>
<keyword evidence="6" id="KW-0809">Transit peptide</keyword>
<evidence type="ECO:0000256" key="3">
    <source>
        <dbReference type="ARBA" id="ARBA00022448"/>
    </source>
</evidence>
<protein>
    <recommendedName>
        <fullName evidence="11">ATP synthase F1 complex delta/epsilon subunit N-terminal domain-containing protein</fullName>
    </recommendedName>
</protein>
<evidence type="ECO:0000256" key="8">
    <source>
        <dbReference type="ARBA" id="ARBA00023128"/>
    </source>
</evidence>
<evidence type="ECO:0000256" key="6">
    <source>
        <dbReference type="ARBA" id="ARBA00022946"/>
    </source>
</evidence>